<name>A0A916STA1_9MICO</name>
<proteinExistence type="predicted"/>
<dbReference type="InterPro" id="IPR007061">
    <property type="entry name" value="MST-like"/>
</dbReference>
<evidence type="ECO:0000313" key="1">
    <source>
        <dbReference type="EMBL" id="GGB15990.1"/>
    </source>
</evidence>
<dbReference type="SUPFAM" id="SSF109854">
    <property type="entry name" value="DinB/YfiT-like putative metalloenzymes"/>
    <property type="match status" value="1"/>
</dbReference>
<reference evidence="1" key="2">
    <citation type="submission" date="2020-09" db="EMBL/GenBank/DDBJ databases">
        <authorList>
            <person name="Sun Q."/>
            <person name="Zhou Y."/>
        </authorList>
    </citation>
    <scope>NUCLEOTIDE SEQUENCE</scope>
    <source>
        <strain evidence="1">CGMCC 1.15085</strain>
    </source>
</reference>
<accession>A0A916STA1</accession>
<protein>
    <recommendedName>
        <fullName evidence="3">DUF664 domain-containing protein</fullName>
    </recommendedName>
</protein>
<reference evidence="1" key="1">
    <citation type="journal article" date="2014" name="Int. J. Syst. Evol. Microbiol.">
        <title>Complete genome sequence of Corynebacterium casei LMG S-19264T (=DSM 44701T), isolated from a smear-ripened cheese.</title>
        <authorList>
            <consortium name="US DOE Joint Genome Institute (JGI-PGF)"/>
            <person name="Walter F."/>
            <person name="Albersmeier A."/>
            <person name="Kalinowski J."/>
            <person name="Ruckert C."/>
        </authorList>
    </citation>
    <scope>NUCLEOTIDE SEQUENCE</scope>
    <source>
        <strain evidence="1">CGMCC 1.15085</strain>
    </source>
</reference>
<sequence length="156" mass="17031">MSEAVPLHVALVHIDRALNGMSATLRELGDDLANAQTGLPGGNTAYQIVRHCCGVLEFWGGQVLADRTISRDRPAEFTSSGTVDELVALVERQGAAFRSDLQGFDGEAVPRGTLEEHNMDRDEVRTQGGVLMHVYEELAQHRGHLDITADIVRSRV</sequence>
<evidence type="ECO:0000313" key="2">
    <source>
        <dbReference type="Proteomes" id="UP000636793"/>
    </source>
</evidence>
<dbReference type="Gene3D" id="1.20.120.450">
    <property type="entry name" value="dinb family like domain"/>
    <property type="match status" value="1"/>
</dbReference>
<gene>
    <name evidence="1" type="ORF">GCM10011492_02120</name>
</gene>
<dbReference type="AlphaFoldDB" id="A0A916STA1"/>
<comment type="caution">
    <text evidence="1">The sequence shown here is derived from an EMBL/GenBank/DDBJ whole genome shotgun (WGS) entry which is preliminary data.</text>
</comment>
<dbReference type="Proteomes" id="UP000636793">
    <property type="component" value="Unassembled WGS sequence"/>
</dbReference>
<organism evidence="1 2">
    <name type="scientific">Flexivirga endophytica</name>
    <dbReference type="NCBI Taxonomy" id="1849103"/>
    <lineage>
        <taxon>Bacteria</taxon>
        <taxon>Bacillati</taxon>
        <taxon>Actinomycetota</taxon>
        <taxon>Actinomycetes</taxon>
        <taxon>Micrococcales</taxon>
        <taxon>Dermacoccaceae</taxon>
        <taxon>Flexivirga</taxon>
    </lineage>
</organism>
<dbReference type="RefSeq" id="WP_188835126.1">
    <property type="nucleotide sequence ID" value="NZ_BMHI01000001.1"/>
</dbReference>
<evidence type="ECO:0008006" key="3">
    <source>
        <dbReference type="Google" id="ProtNLM"/>
    </source>
</evidence>
<dbReference type="InterPro" id="IPR034660">
    <property type="entry name" value="DinB/YfiT-like"/>
</dbReference>
<keyword evidence="2" id="KW-1185">Reference proteome</keyword>
<dbReference type="EMBL" id="BMHI01000001">
    <property type="protein sequence ID" value="GGB15990.1"/>
    <property type="molecule type" value="Genomic_DNA"/>
</dbReference>
<dbReference type="Pfam" id="PF04978">
    <property type="entry name" value="MST"/>
    <property type="match status" value="1"/>
</dbReference>